<dbReference type="SUPFAM" id="SSF56281">
    <property type="entry name" value="Metallo-hydrolase/oxidoreductase"/>
    <property type="match status" value="1"/>
</dbReference>
<dbReference type="InterPro" id="IPR022712">
    <property type="entry name" value="Beta_Casp"/>
</dbReference>
<dbReference type="GO" id="GO:0032039">
    <property type="term" value="C:integrator complex"/>
    <property type="evidence" value="ECO:0007669"/>
    <property type="project" value="InterPro"/>
</dbReference>
<keyword evidence="4" id="KW-0963">Cytoplasm</keyword>
<dbReference type="AlphaFoldDB" id="A0A9P0ZKT5"/>
<evidence type="ECO:0000259" key="6">
    <source>
        <dbReference type="SMART" id="SM01027"/>
    </source>
</evidence>
<evidence type="ECO:0000256" key="2">
    <source>
        <dbReference type="ARBA" id="ARBA00004496"/>
    </source>
</evidence>
<reference evidence="7" key="1">
    <citation type="submission" date="2022-07" db="EMBL/GenBank/DDBJ databases">
        <authorList>
            <person name="Macas J."/>
            <person name="Novak P."/>
            <person name="Neumann P."/>
        </authorList>
    </citation>
    <scope>NUCLEOTIDE SEQUENCE</scope>
</reference>
<sequence length="675" mass="75240">MKFTCLSKGQGYHFPPCHVLNVCGFQVLFDYPLDLSSLSIFSPLPTDPPFLSDATSLIHAEPWYKTVERLNLINKSFIDVVLITSPMGLLGLPYLTREKGFSAKIYATEAAARLGQLIMQDLVAIHMEMRQFYGVEEACFPELMNWEKLELLPVELKEIVLGKHATGLAGWMQLYSAAEVKSCIEKVHCLKYAEESCYNGTLTLKAFSSGLEVGACNWTVVSPKGSITYLSGSIFSSETAMSFDYISLQKSDVLLYSGYAPSDIDNVDGDNCVSSPAKNDSSYPSDTFLEDTEKYLLDPSEYHEEMEKMNFLCSCVLDSVNAGGSVLIPIGRPGIMLQLLENVGLSLESSNLKVPIFFVSSVAKELLAFSNVIPEWLCKRKQDKLYAGQPLFSHVELLNSKRLHVFSEIHSLKLLKIWQEPCVIFCPHWSLRLGPVVHLLRRWCANSDSLLVMEEGVDIDLAVLPFKPMDMKVLKCSFLSGINLKKAPYLLKALQPKHVLLPEDLRPHFSHLGHSYPFSYFSENETLVIPKLKQQVSELCIDVDLASQLLCCAQSMQEGDKEMARLKGELFLEGGRYRLVFGSDRTASSSQRRPVVCWGRINPESLVAALQKMGINTATNTANTTTTTTTTVIEVSEEHNEALIEVAEHKTIVIAADEDFASRISDLICSMLQSI</sequence>
<dbReference type="InterPro" id="IPR036866">
    <property type="entry name" value="RibonucZ/Hydroxyglut_hydro"/>
</dbReference>
<dbReference type="PANTHER" id="PTHR46094">
    <property type="entry name" value="INTEGRATOR COMPLEX SUBUNIT 9"/>
    <property type="match status" value="1"/>
</dbReference>
<comment type="caution">
    <text evidence="7">The sequence shown here is derived from an EMBL/GenBank/DDBJ whole genome shotgun (WGS) entry which is preliminary data.</text>
</comment>
<comment type="subcellular location">
    <subcellularLocation>
        <location evidence="2">Cytoplasm</location>
    </subcellularLocation>
    <subcellularLocation>
        <location evidence="1">Nucleus</location>
    </subcellularLocation>
</comment>
<gene>
    <name evidence="7" type="ORF">CEURO_LOCUS17303</name>
</gene>
<accession>A0A9P0ZKT5</accession>
<evidence type="ECO:0000313" key="8">
    <source>
        <dbReference type="Proteomes" id="UP001152484"/>
    </source>
</evidence>
<dbReference type="Pfam" id="PF16661">
    <property type="entry name" value="Lactamase_B_6"/>
    <property type="match status" value="1"/>
</dbReference>
<proteinExistence type="inferred from homology"/>
<evidence type="ECO:0000256" key="3">
    <source>
        <dbReference type="ARBA" id="ARBA00006861"/>
    </source>
</evidence>
<organism evidence="7 8">
    <name type="scientific">Cuscuta europaea</name>
    <name type="common">European dodder</name>
    <dbReference type="NCBI Taxonomy" id="41803"/>
    <lineage>
        <taxon>Eukaryota</taxon>
        <taxon>Viridiplantae</taxon>
        <taxon>Streptophyta</taxon>
        <taxon>Embryophyta</taxon>
        <taxon>Tracheophyta</taxon>
        <taxon>Spermatophyta</taxon>
        <taxon>Magnoliopsida</taxon>
        <taxon>eudicotyledons</taxon>
        <taxon>Gunneridae</taxon>
        <taxon>Pentapetalae</taxon>
        <taxon>asterids</taxon>
        <taxon>lamiids</taxon>
        <taxon>Solanales</taxon>
        <taxon>Convolvulaceae</taxon>
        <taxon>Cuscuteae</taxon>
        <taxon>Cuscuta</taxon>
        <taxon>Cuscuta subgen. Cuscuta</taxon>
    </lineage>
</organism>
<keyword evidence="5" id="KW-0539">Nucleus</keyword>
<dbReference type="SMART" id="SM01027">
    <property type="entry name" value="Beta-Casp"/>
    <property type="match status" value="1"/>
</dbReference>
<dbReference type="Proteomes" id="UP001152484">
    <property type="component" value="Unassembled WGS sequence"/>
</dbReference>
<dbReference type="InterPro" id="IPR027074">
    <property type="entry name" value="Integrator_9su"/>
</dbReference>
<dbReference type="PANTHER" id="PTHR46094:SF1">
    <property type="entry name" value="INTEGRATOR COMPLEX SUBUNIT 9"/>
    <property type="match status" value="1"/>
</dbReference>
<evidence type="ECO:0000313" key="7">
    <source>
        <dbReference type="EMBL" id="CAH9106480.1"/>
    </source>
</evidence>
<name>A0A9P0ZKT5_CUSEU</name>
<dbReference type="OrthoDB" id="5600060at2759"/>
<evidence type="ECO:0000256" key="5">
    <source>
        <dbReference type="ARBA" id="ARBA00023242"/>
    </source>
</evidence>
<dbReference type="Gene3D" id="3.40.50.10890">
    <property type="match status" value="1"/>
</dbReference>
<protein>
    <recommendedName>
        <fullName evidence="6">Beta-Casp domain-containing protein</fullName>
    </recommendedName>
</protein>
<dbReference type="EMBL" id="CAMAPE010000050">
    <property type="protein sequence ID" value="CAH9106480.1"/>
    <property type="molecule type" value="Genomic_DNA"/>
</dbReference>
<dbReference type="GO" id="GO:0034472">
    <property type="term" value="P:snRNA 3'-end processing"/>
    <property type="evidence" value="ECO:0007669"/>
    <property type="project" value="TreeGrafter"/>
</dbReference>
<dbReference type="InterPro" id="IPR001279">
    <property type="entry name" value="Metallo-B-lactamas"/>
</dbReference>
<evidence type="ECO:0000256" key="4">
    <source>
        <dbReference type="ARBA" id="ARBA00022490"/>
    </source>
</evidence>
<keyword evidence="8" id="KW-1185">Reference proteome</keyword>
<dbReference type="Gene3D" id="3.60.15.10">
    <property type="entry name" value="Ribonuclease Z/Hydroxyacylglutathione hydrolase-like"/>
    <property type="match status" value="1"/>
</dbReference>
<feature type="domain" description="Beta-Casp" evidence="6">
    <location>
        <begin position="336"/>
        <end position="459"/>
    </location>
</feature>
<dbReference type="Pfam" id="PF10996">
    <property type="entry name" value="Beta-Casp"/>
    <property type="match status" value="1"/>
</dbReference>
<comment type="similarity">
    <text evidence="3">Belongs to the metallo-beta-lactamase superfamily. RNA-metabolizing metallo-beta-lactamase-like family. INTS9 subfamily.</text>
</comment>
<evidence type="ECO:0000256" key="1">
    <source>
        <dbReference type="ARBA" id="ARBA00004123"/>
    </source>
</evidence>
<dbReference type="GO" id="GO:0005737">
    <property type="term" value="C:cytoplasm"/>
    <property type="evidence" value="ECO:0007669"/>
    <property type="project" value="UniProtKB-SubCell"/>
</dbReference>